<comment type="similarity">
    <text evidence="1">Belongs to the intimin/invasin family.</text>
</comment>
<evidence type="ECO:0000256" key="1">
    <source>
        <dbReference type="ARBA" id="ARBA00010116"/>
    </source>
</evidence>
<dbReference type="Pfam" id="PF02369">
    <property type="entry name" value="Big_1"/>
    <property type="match status" value="1"/>
</dbReference>
<dbReference type="EMBL" id="JMPK01000124">
    <property type="protein sequence ID" value="KFC79738.1"/>
    <property type="molecule type" value="Genomic_DNA"/>
</dbReference>
<evidence type="ECO:0000313" key="4">
    <source>
        <dbReference type="Proteomes" id="UP000028605"/>
    </source>
</evidence>
<reference evidence="4" key="1">
    <citation type="submission" date="2014-05" db="EMBL/GenBank/DDBJ databases">
        <title>ATOL: Assembling a taxonomically balanced genome-scale reconstruction of the evolutionary history of the Enterobacteriaceae.</title>
        <authorList>
            <person name="Plunkett G. III"/>
            <person name="Neeno-Eckwall E.C."/>
            <person name="Glasner J.D."/>
            <person name="Perna N.T."/>
        </authorList>
    </citation>
    <scope>NUCLEOTIDE SEQUENCE [LARGE SCALE GENOMIC DNA]</scope>
    <source>
        <strain evidence="4">ATCC 13337</strain>
    </source>
</reference>
<evidence type="ECO:0000313" key="3">
    <source>
        <dbReference type="EMBL" id="KFC79738.1"/>
    </source>
</evidence>
<dbReference type="Proteomes" id="UP000028605">
    <property type="component" value="Unassembled WGS sequence"/>
</dbReference>
<dbReference type="AlphaFoldDB" id="A0ABD3ZA44"/>
<dbReference type="InterPro" id="IPR013783">
    <property type="entry name" value="Ig-like_fold"/>
</dbReference>
<accession>A0ABD3ZA44</accession>
<gene>
    <name evidence="3" type="ORF">GHAL_4434</name>
</gene>
<feature type="non-terminal residue" evidence="3">
    <location>
        <position position="1"/>
    </location>
</feature>
<sequence length="160" mass="15909">VVTASVTTDDQGSATTTLTNVKAGNTKVTATVNGHNQAVDTTFVADDSTATIVSGDLNVTINNAKANGADSNKVQATVTDASGNPVPNTVVSFTADNDATIVTASVTTDGQGQASTTLTNVKAGITKVTAAVNGNSQTVDTTFIADDSTATIVNGDLTVT</sequence>
<feature type="domain" description="Big-1" evidence="2">
    <location>
        <begin position="1"/>
        <end position="44"/>
    </location>
</feature>
<dbReference type="InterPro" id="IPR008964">
    <property type="entry name" value="Invasin/intimin_cell_adhesion"/>
</dbReference>
<dbReference type="PANTHER" id="PTHR39576">
    <property type="entry name" value="ATTACHING AND EFFACING PROTEIN HOMOLOG-RELATED-RELATED"/>
    <property type="match status" value="1"/>
</dbReference>
<organism evidence="3 4">
    <name type="scientific">Hafnia alvei ATCC 13337</name>
    <dbReference type="NCBI Taxonomy" id="910996"/>
    <lineage>
        <taxon>Bacteria</taxon>
        <taxon>Pseudomonadati</taxon>
        <taxon>Pseudomonadota</taxon>
        <taxon>Gammaproteobacteria</taxon>
        <taxon>Enterobacterales</taxon>
        <taxon>Hafniaceae</taxon>
        <taxon>Hafnia</taxon>
    </lineage>
</organism>
<feature type="domain" description="Big-1" evidence="2">
    <location>
        <begin position="54"/>
        <end position="144"/>
    </location>
</feature>
<feature type="non-terminal residue" evidence="3">
    <location>
        <position position="160"/>
    </location>
</feature>
<dbReference type="PROSITE" id="PS51127">
    <property type="entry name" value="BIG1"/>
    <property type="match status" value="2"/>
</dbReference>
<dbReference type="FunFam" id="2.60.40.10:FF:000182">
    <property type="entry name" value="Gamma intimin"/>
    <property type="match status" value="1"/>
</dbReference>
<dbReference type="RefSeq" id="WP_043495796.1">
    <property type="nucleotide sequence ID" value="NZ_JMPK01000124.1"/>
</dbReference>
<dbReference type="SUPFAM" id="SSF49373">
    <property type="entry name" value="Invasin/intimin cell-adhesion fragments"/>
    <property type="match status" value="2"/>
</dbReference>
<dbReference type="Gene3D" id="2.60.40.10">
    <property type="entry name" value="Immunoglobulins"/>
    <property type="match status" value="2"/>
</dbReference>
<evidence type="ECO:0000259" key="2">
    <source>
        <dbReference type="PROSITE" id="PS51127"/>
    </source>
</evidence>
<name>A0ABD3ZA44_HAFAL</name>
<protein>
    <submittedName>
        <fullName evidence="3">Ig family protein</fullName>
    </submittedName>
</protein>
<dbReference type="PANTHER" id="PTHR39576:SF2">
    <property type="entry name" value="ATTACHING AND EFFACING PROTEIN HOMOLOG-RELATED"/>
    <property type="match status" value="1"/>
</dbReference>
<comment type="caution">
    <text evidence="3">The sequence shown here is derived from an EMBL/GenBank/DDBJ whole genome shotgun (WGS) entry which is preliminary data.</text>
</comment>
<dbReference type="InterPro" id="IPR003344">
    <property type="entry name" value="Big_1_dom"/>
</dbReference>
<dbReference type="SMART" id="SM00634">
    <property type="entry name" value="BID_1"/>
    <property type="match status" value="1"/>
</dbReference>
<proteinExistence type="inferred from homology"/>
<dbReference type="InterPro" id="IPR051715">
    <property type="entry name" value="Intimin-Invasin_domain"/>
</dbReference>